<dbReference type="CDD" id="cd03676">
    <property type="entry name" value="NUDIX_Tnr3_like"/>
    <property type="match status" value="1"/>
</dbReference>
<gene>
    <name evidence="2" type="ORF">CNMCM6805_002616</name>
</gene>
<dbReference type="SUPFAM" id="SSF55811">
    <property type="entry name" value="Nudix"/>
    <property type="match status" value="1"/>
</dbReference>
<reference evidence="2" key="2">
    <citation type="submission" date="2020-04" db="EMBL/GenBank/DDBJ databases">
        <authorList>
            <person name="Santos R.A.C."/>
            <person name="Steenwyk J.L."/>
            <person name="Rivero-Menendez O."/>
            <person name="Mead M.E."/>
            <person name="Silva L.P."/>
            <person name="Bastos R.W."/>
            <person name="Alastruey-Izquierdo A."/>
            <person name="Goldman G.H."/>
            <person name="Rokas A."/>
        </authorList>
    </citation>
    <scope>NUCLEOTIDE SEQUENCE</scope>
    <source>
        <strain evidence="2">CNM-CM6805</strain>
    </source>
</reference>
<evidence type="ECO:0000259" key="1">
    <source>
        <dbReference type="PROSITE" id="PS51462"/>
    </source>
</evidence>
<dbReference type="InterPro" id="IPR015797">
    <property type="entry name" value="NUDIX_hydrolase-like_dom_sf"/>
</dbReference>
<dbReference type="FunFam" id="3.90.79.10:FF:000019">
    <property type="entry name" value="Thiamin pyrophosphokinase, putative"/>
    <property type="match status" value="1"/>
</dbReference>
<accession>A0A8H4EAE7</accession>
<dbReference type="GO" id="GO:0044715">
    <property type="term" value="F:8-oxo-dGDP phosphatase activity"/>
    <property type="evidence" value="ECO:0007669"/>
    <property type="project" value="TreeGrafter"/>
</dbReference>
<dbReference type="PANTHER" id="PTHR13622:SF13">
    <property type="entry name" value="NUDIX HYDROLASE DOMAIN-CONTAINING PROTEIN"/>
    <property type="match status" value="1"/>
</dbReference>
<dbReference type="AlphaFoldDB" id="A0A8H4EAE7"/>
<dbReference type="InterPro" id="IPR000086">
    <property type="entry name" value="NUDIX_hydrolase_dom"/>
</dbReference>
<dbReference type="PROSITE" id="PS51462">
    <property type="entry name" value="NUDIX"/>
    <property type="match status" value="1"/>
</dbReference>
<reference evidence="2" key="1">
    <citation type="journal article" date="2020" name="bioRxiv">
        <title>Genomic and phenotypic heterogeneity of clinical isolates of the human pathogens Aspergillus fumigatus, Aspergillus lentulus and Aspergillus fumigatiaffinis.</title>
        <authorList>
            <person name="dos Santos R.A.C."/>
            <person name="Steenwyk J.L."/>
            <person name="Rivero-Menendez O."/>
            <person name="Mead M.E."/>
            <person name="Silva L.P."/>
            <person name="Bastos R.W."/>
            <person name="Alastruey-Izquierdo A."/>
            <person name="Goldman G.H."/>
            <person name="Rokas A."/>
        </authorList>
    </citation>
    <scope>NUCLEOTIDE SEQUENCE</scope>
    <source>
        <strain evidence="2">CNM-CM6805</strain>
    </source>
</reference>
<feature type="domain" description="Nudix hydrolase" evidence="1">
    <location>
        <begin position="152"/>
        <end position="302"/>
    </location>
</feature>
<evidence type="ECO:0000313" key="2">
    <source>
        <dbReference type="EMBL" id="KAF4227754.1"/>
    </source>
</evidence>
<sequence>MPATFFHLDHPPIGSTVRTTMSKTLFDIVSDFPYYEEAPARFTETLKSYHAFKVQGIDATLGYIPNTLVRSIRWPKEHWMIDMGAIVLIKPPDNAASTRTQFIQDAINRMIEAGYTGILKGWRNERFPVYGPDGDVILEIERSASALFGIVTSGVQMLCYVKDVNGIRLWIAKRSMQKQTYPGMLDCTAAGALTVGESPRSAMILEATEEASIGRQIIENGMRYVGSISYFHMKDSSIALSEQASRPVLLPEVEYLFELQLDEGTVPRPKDSEVEDFRLWNVDQVLDALGRGIFKPNSAVVVIDFFIRHGVITPETEPMYEEIIRRLRRQLPFPTAERSA</sequence>
<dbReference type="Proteomes" id="UP000653565">
    <property type="component" value="Unassembled WGS sequence"/>
</dbReference>
<dbReference type="OrthoDB" id="10261522at2759"/>
<keyword evidence="3" id="KW-1185">Reference proteome</keyword>
<proteinExistence type="predicted"/>
<dbReference type="Pfam" id="PF15916">
    <property type="entry name" value="DUF4743"/>
    <property type="match status" value="1"/>
</dbReference>
<name>A0A8H4EAE7_9EURO</name>
<dbReference type="InterPro" id="IPR031804">
    <property type="entry name" value="DUF4743"/>
</dbReference>
<dbReference type="Pfam" id="PF00293">
    <property type="entry name" value="NUDIX"/>
    <property type="match status" value="1"/>
</dbReference>
<comment type="caution">
    <text evidence="2">The sequence shown here is derived from an EMBL/GenBank/DDBJ whole genome shotgun (WGS) entry which is preliminary data.</text>
</comment>
<evidence type="ECO:0000313" key="3">
    <source>
        <dbReference type="Proteomes" id="UP000653565"/>
    </source>
</evidence>
<organism evidence="2 3">
    <name type="scientific">Aspergillus fumigatiaffinis</name>
    <dbReference type="NCBI Taxonomy" id="340414"/>
    <lineage>
        <taxon>Eukaryota</taxon>
        <taxon>Fungi</taxon>
        <taxon>Dikarya</taxon>
        <taxon>Ascomycota</taxon>
        <taxon>Pezizomycotina</taxon>
        <taxon>Eurotiomycetes</taxon>
        <taxon>Eurotiomycetidae</taxon>
        <taxon>Eurotiales</taxon>
        <taxon>Aspergillaceae</taxon>
        <taxon>Aspergillus</taxon>
        <taxon>Aspergillus subgen. Fumigati</taxon>
    </lineage>
</organism>
<protein>
    <recommendedName>
        <fullName evidence="1">Nudix hydrolase domain-containing protein</fullName>
    </recommendedName>
</protein>
<dbReference type="EMBL" id="JAAAPX010000169">
    <property type="protein sequence ID" value="KAF4227754.1"/>
    <property type="molecule type" value="Genomic_DNA"/>
</dbReference>
<dbReference type="Gene3D" id="3.90.79.10">
    <property type="entry name" value="Nucleoside Triphosphate Pyrophosphohydrolase"/>
    <property type="match status" value="1"/>
</dbReference>
<dbReference type="PANTHER" id="PTHR13622">
    <property type="entry name" value="THIAMIN PYROPHOSPHOKINASE"/>
    <property type="match status" value="1"/>
</dbReference>